<proteinExistence type="predicted"/>
<dbReference type="AlphaFoldDB" id="A0A0B7NF70"/>
<sequence length="122" mass="14467">MAIKGKGLSKDHYDIFMYFHLACRLILKPSMTKKDAADAHSLFFKYNLTFVQLYTAEYVRPYNHLLVHLHRNILDFGSAVHPWCLSYERYNYLLKSVNTSQKGHFEKTIMRKIELLEKGHQE</sequence>
<reference evidence="1 2" key="1">
    <citation type="submission" date="2014-09" db="EMBL/GenBank/DDBJ databases">
        <authorList>
            <person name="Ellenberger Sabrina"/>
        </authorList>
    </citation>
    <scope>NUCLEOTIDE SEQUENCE [LARGE SCALE GENOMIC DNA]</scope>
    <source>
        <strain evidence="1 2">CBS 412.66</strain>
    </source>
</reference>
<accession>A0A0B7NF70</accession>
<name>A0A0B7NF70_9FUNG</name>
<dbReference type="PANTHER" id="PTHR46579">
    <property type="entry name" value="F5/8 TYPE C DOMAIN-CONTAINING PROTEIN-RELATED"/>
    <property type="match status" value="1"/>
</dbReference>
<organism evidence="1 2">
    <name type="scientific">Parasitella parasitica</name>
    <dbReference type="NCBI Taxonomy" id="35722"/>
    <lineage>
        <taxon>Eukaryota</taxon>
        <taxon>Fungi</taxon>
        <taxon>Fungi incertae sedis</taxon>
        <taxon>Mucoromycota</taxon>
        <taxon>Mucoromycotina</taxon>
        <taxon>Mucoromycetes</taxon>
        <taxon>Mucorales</taxon>
        <taxon>Mucorineae</taxon>
        <taxon>Mucoraceae</taxon>
        <taxon>Parasitella</taxon>
    </lineage>
</organism>
<dbReference type="PANTHER" id="PTHR46579:SF2">
    <property type="entry name" value="C2H2-TYPE DOMAIN-CONTAINING PROTEIN"/>
    <property type="match status" value="1"/>
</dbReference>
<gene>
    <name evidence="1" type="primary">PARPA_10301.1 scaffold 40090</name>
</gene>
<dbReference type="Proteomes" id="UP000054107">
    <property type="component" value="Unassembled WGS sequence"/>
</dbReference>
<keyword evidence="2" id="KW-1185">Reference proteome</keyword>
<dbReference type="EMBL" id="LN732835">
    <property type="protein sequence ID" value="CEP16046.1"/>
    <property type="molecule type" value="Genomic_DNA"/>
</dbReference>
<dbReference type="OrthoDB" id="2431110at2759"/>
<evidence type="ECO:0008006" key="3">
    <source>
        <dbReference type="Google" id="ProtNLM"/>
    </source>
</evidence>
<evidence type="ECO:0000313" key="1">
    <source>
        <dbReference type="EMBL" id="CEP16046.1"/>
    </source>
</evidence>
<evidence type="ECO:0000313" key="2">
    <source>
        <dbReference type="Proteomes" id="UP000054107"/>
    </source>
</evidence>
<protein>
    <recommendedName>
        <fullName evidence="3">DUF4218 domain-containing protein</fullName>
    </recommendedName>
</protein>